<feature type="domain" description="Bacterial Pleckstrin homology" evidence="1">
    <location>
        <begin position="64"/>
        <end position="185"/>
    </location>
</feature>
<proteinExistence type="predicted"/>
<dbReference type="InterPro" id="IPR016032">
    <property type="entry name" value="Sig_transdc_resp-reg_C-effctor"/>
</dbReference>
<dbReference type="SUPFAM" id="SSF50729">
    <property type="entry name" value="PH domain-like"/>
    <property type="match status" value="1"/>
</dbReference>
<dbReference type="InterPro" id="IPR037063">
    <property type="entry name" value="PHb_sf"/>
</dbReference>
<evidence type="ECO:0000313" key="2">
    <source>
        <dbReference type="EMBL" id="SEQ78320.1"/>
    </source>
</evidence>
<dbReference type="Proteomes" id="UP000199352">
    <property type="component" value="Unassembled WGS sequence"/>
</dbReference>
<dbReference type="GO" id="GO:0003677">
    <property type="term" value="F:DNA binding"/>
    <property type="evidence" value="ECO:0007669"/>
    <property type="project" value="InterPro"/>
</dbReference>
<keyword evidence="3" id="KW-1185">Reference proteome</keyword>
<dbReference type="GO" id="GO:0006355">
    <property type="term" value="P:regulation of DNA-templated transcription"/>
    <property type="evidence" value="ECO:0007669"/>
    <property type="project" value="InterPro"/>
</dbReference>
<evidence type="ECO:0000259" key="1">
    <source>
        <dbReference type="Pfam" id="PF08000"/>
    </source>
</evidence>
<dbReference type="Gene3D" id="1.10.10.10">
    <property type="entry name" value="Winged helix-like DNA-binding domain superfamily/Winged helix DNA-binding domain"/>
    <property type="match status" value="1"/>
</dbReference>
<dbReference type="EMBL" id="FOFR01000005">
    <property type="protein sequence ID" value="SEQ78320.1"/>
    <property type="molecule type" value="Genomic_DNA"/>
</dbReference>
<dbReference type="SUPFAM" id="SSF46894">
    <property type="entry name" value="C-terminal effector domain of the bipartite response regulators"/>
    <property type="match status" value="1"/>
</dbReference>
<dbReference type="STRING" id="402600.SAMN05216188_10586"/>
<name>A0A1H9IUQ4_9PSEU</name>
<dbReference type="InterPro" id="IPR036388">
    <property type="entry name" value="WH-like_DNA-bd_sf"/>
</dbReference>
<dbReference type="PANTHER" id="PTHR35796">
    <property type="entry name" value="HYPOTHETICAL CYTOSOLIC PROTEIN"/>
    <property type="match status" value="1"/>
</dbReference>
<evidence type="ECO:0000313" key="3">
    <source>
        <dbReference type="Proteomes" id="UP000199352"/>
    </source>
</evidence>
<dbReference type="Gene3D" id="2.30.29.50">
    <property type="entry name" value="Bacterial Pleckstrin homology domain"/>
    <property type="match status" value="1"/>
</dbReference>
<dbReference type="AlphaFoldDB" id="A0A1H9IUQ4"/>
<dbReference type="Pfam" id="PF08000">
    <property type="entry name" value="bPH_1"/>
    <property type="match status" value="1"/>
</dbReference>
<accession>A0A1H9IUQ4</accession>
<protein>
    <submittedName>
        <fullName evidence="2">PH domain-containing protein</fullName>
    </submittedName>
</protein>
<organism evidence="2 3">
    <name type="scientific">Lentzea xinjiangensis</name>
    <dbReference type="NCBI Taxonomy" id="402600"/>
    <lineage>
        <taxon>Bacteria</taxon>
        <taxon>Bacillati</taxon>
        <taxon>Actinomycetota</taxon>
        <taxon>Actinomycetes</taxon>
        <taxon>Pseudonocardiales</taxon>
        <taxon>Pseudonocardiaceae</taxon>
        <taxon>Lentzea</taxon>
    </lineage>
</organism>
<dbReference type="CDD" id="cd13225">
    <property type="entry name" value="PH-like_bacteria"/>
    <property type="match status" value="1"/>
</dbReference>
<dbReference type="PANTHER" id="PTHR35796:SF3">
    <property type="entry name" value="BHLH DOMAIN-CONTAINING PROTEIN"/>
    <property type="match status" value="1"/>
</dbReference>
<gene>
    <name evidence="2" type="ORF">SAMN05216188_10586</name>
</gene>
<dbReference type="InterPro" id="IPR012544">
    <property type="entry name" value="PHb"/>
</dbReference>
<sequence length="187" mass="20603">MCAVPRRARVRIDRRGRRVHLGGAEVELTPEEFGLFAFLAEKPGGVHPRAPQGPGRPGKRGRMGLLSGMMGNASKLDPRAAAQEFGRLLAQGEPVHAAYQLLRDSFLFTDRRLIMVDKQGVTGKKVEYHSVPYKAITQFSVETAGHFDLDAELKIWVSSSDVPICKQFGKGVDVYEVQALLATFVAR</sequence>
<reference evidence="3" key="1">
    <citation type="submission" date="2016-10" db="EMBL/GenBank/DDBJ databases">
        <authorList>
            <person name="Varghese N."/>
            <person name="Submissions S."/>
        </authorList>
    </citation>
    <scope>NUCLEOTIDE SEQUENCE [LARGE SCALE GENOMIC DNA]</scope>
    <source>
        <strain evidence="3">CGMCC 4.3525</strain>
    </source>
</reference>